<feature type="domain" description="RecX second three-helical" evidence="6">
    <location>
        <begin position="50"/>
        <end position="91"/>
    </location>
</feature>
<dbReference type="InterPro" id="IPR036388">
    <property type="entry name" value="WH-like_DNA-bd_sf"/>
</dbReference>
<evidence type="ECO:0000259" key="6">
    <source>
        <dbReference type="Pfam" id="PF02631"/>
    </source>
</evidence>
<dbReference type="HAMAP" id="MF_01114">
    <property type="entry name" value="RecX"/>
    <property type="match status" value="1"/>
</dbReference>
<comment type="subcellular location">
    <subcellularLocation>
        <location evidence="1 5">Cytoplasm</location>
    </subcellularLocation>
</comment>
<keyword evidence="4 5" id="KW-0963">Cytoplasm</keyword>
<evidence type="ECO:0000256" key="5">
    <source>
        <dbReference type="HAMAP-Rule" id="MF_01114"/>
    </source>
</evidence>
<dbReference type="InterPro" id="IPR053926">
    <property type="entry name" value="RecX_HTH_1st"/>
</dbReference>
<sequence>MQHALDVAYRYLGRRDRTVREVRQHLELKRVEPTTIDEAVADLARAGYLDDARYAVRFAEDRRSLDFWGAERIERKLQAVGVAAEHVRAALALYGAADEREAAVMVLRRRYPTPPASPRERERALGLLVRKGYAPEVAYAAIRAHEAEGT</sequence>
<accession>A0A6J4SJM8</accession>
<evidence type="ECO:0000256" key="4">
    <source>
        <dbReference type="ARBA" id="ARBA00022490"/>
    </source>
</evidence>
<evidence type="ECO:0000256" key="3">
    <source>
        <dbReference type="ARBA" id="ARBA00018111"/>
    </source>
</evidence>
<proteinExistence type="inferred from homology"/>
<name>A0A6J4SJM8_9ACTN</name>
<gene>
    <name evidence="5" type="primary">recX</name>
    <name evidence="8" type="ORF">AVDCRST_MAG53-1775</name>
</gene>
<dbReference type="InterPro" id="IPR053924">
    <property type="entry name" value="RecX_HTH_2nd"/>
</dbReference>
<evidence type="ECO:0000256" key="1">
    <source>
        <dbReference type="ARBA" id="ARBA00004496"/>
    </source>
</evidence>
<feature type="domain" description="RecX first three-helical" evidence="7">
    <location>
        <begin position="4"/>
        <end position="43"/>
    </location>
</feature>
<comment type="function">
    <text evidence="5">Modulates RecA activity.</text>
</comment>
<dbReference type="PANTHER" id="PTHR33602">
    <property type="entry name" value="REGULATORY PROTEIN RECX FAMILY PROTEIN"/>
    <property type="match status" value="1"/>
</dbReference>
<dbReference type="EMBL" id="CADCVR010000054">
    <property type="protein sequence ID" value="CAA9495651.1"/>
    <property type="molecule type" value="Genomic_DNA"/>
</dbReference>
<dbReference type="Pfam" id="PF02631">
    <property type="entry name" value="RecX_HTH2"/>
    <property type="match status" value="1"/>
</dbReference>
<dbReference type="Gene3D" id="1.10.10.10">
    <property type="entry name" value="Winged helix-like DNA-binding domain superfamily/Winged helix DNA-binding domain"/>
    <property type="match status" value="3"/>
</dbReference>
<dbReference type="AlphaFoldDB" id="A0A6J4SJM8"/>
<protein>
    <recommendedName>
        <fullName evidence="3 5">Regulatory protein RecX</fullName>
    </recommendedName>
</protein>
<dbReference type="Pfam" id="PF21982">
    <property type="entry name" value="RecX_HTH1"/>
    <property type="match status" value="1"/>
</dbReference>
<comment type="similarity">
    <text evidence="2 5">Belongs to the RecX family.</text>
</comment>
<evidence type="ECO:0000313" key="8">
    <source>
        <dbReference type="EMBL" id="CAA9495651.1"/>
    </source>
</evidence>
<dbReference type="PANTHER" id="PTHR33602:SF1">
    <property type="entry name" value="REGULATORY PROTEIN RECX FAMILY PROTEIN"/>
    <property type="match status" value="1"/>
</dbReference>
<organism evidence="8">
    <name type="scientific">uncultured Solirubrobacteraceae bacterium</name>
    <dbReference type="NCBI Taxonomy" id="1162706"/>
    <lineage>
        <taxon>Bacteria</taxon>
        <taxon>Bacillati</taxon>
        <taxon>Actinomycetota</taxon>
        <taxon>Thermoleophilia</taxon>
        <taxon>Solirubrobacterales</taxon>
        <taxon>Solirubrobacteraceae</taxon>
        <taxon>environmental samples</taxon>
    </lineage>
</organism>
<reference evidence="8" key="1">
    <citation type="submission" date="2020-02" db="EMBL/GenBank/DDBJ databases">
        <authorList>
            <person name="Meier V. D."/>
        </authorList>
    </citation>
    <scope>NUCLEOTIDE SEQUENCE</scope>
    <source>
        <strain evidence="8">AVDCRST_MAG53</strain>
    </source>
</reference>
<dbReference type="GO" id="GO:0006282">
    <property type="term" value="P:regulation of DNA repair"/>
    <property type="evidence" value="ECO:0007669"/>
    <property type="project" value="UniProtKB-UniRule"/>
</dbReference>
<evidence type="ECO:0000256" key="2">
    <source>
        <dbReference type="ARBA" id="ARBA00009695"/>
    </source>
</evidence>
<dbReference type="GO" id="GO:0005737">
    <property type="term" value="C:cytoplasm"/>
    <property type="evidence" value="ECO:0007669"/>
    <property type="project" value="UniProtKB-SubCell"/>
</dbReference>
<evidence type="ECO:0000259" key="7">
    <source>
        <dbReference type="Pfam" id="PF21982"/>
    </source>
</evidence>
<dbReference type="InterPro" id="IPR003783">
    <property type="entry name" value="Regulatory_RecX"/>
</dbReference>